<dbReference type="GO" id="GO:1901170">
    <property type="term" value="P:naphthalene catabolic process"/>
    <property type="evidence" value="ECO:0007669"/>
    <property type="project" value="InterPro"/>
</dbReference>
<accession>A0A975AT62</accession>
<name>A0A975AT62_9GAMM</name>
<gene>
    <name evidence="4" type="ORF">I8J32_003315</name>
</gene>
<dbReference type="SUPFAM" id="SSF52833">
    <property type="entry name" value="Thioredoxin-like"/>
    <property type="match status" value="1"/>
</dbReference>
<dbReference type="PANTHER" id="PTHR42943">
    <property type="entry name" value="GLUTATHIONE S-TRANSFERASE KAPPA"/>
    <property type="match status" value="1"/>
</dbReference>
<keyword evidence="5" id="KW-1185">Reference proteome</keyword>
<dbReference type="InterPro" id="IPR051924">
    <property type="entry name" value="GST_Kappa/NadH"/>
</dbReference>
<organism evidence="4 5">
    <name type="scientific">Agrilutibacter solisilvae</name>
    <dbReference type="NCBI Taxonomy" id="2763317"/>
    <lineage>
        <taxon>Bacteria</taxon>
        <taxon>Pseudomonadati</taxon>
        <taxon>Pseudomonadota</taxon>
        <taxon>Gammaproteobacteria</taxon>
        <taxon>Lysobacterales</taxon>
        <taxon>Lysobacteraceae</taxon>
        <taxon>Agrilutibacter</taxon>
    </lineage>
</organism>
<reference evidence="4 5" key="1">
    <citation type="submission" date="2021-03" db="EMBL/GenBank/DDBJ databases">
        <title>Lysobacter sp. nov. isolated from soil of gangwondo yeongwol, south Korea.</title>
        <authorList>
            <person name="Kim K.R."/>
            <person name="Kim K.H."/>
            <person name="Jeon C.O."/>
        </authorList>
    </citation>
    <scope>NUCLEOTIDE SEQUENCE [LARGE SCALE GENOMIC DNA]</scope>
    <source>
        <strain evidence="4 5">R19</strain>
    </source>
</reference>
<evidence type="ECO:0000256" key="1">
    <source>
        <dbReference type="PIRNR" id="PIRNR006386"/>
    </source>
</evidence>
<dbReference type="GO" id="GO:0018845">
    <property type="term" value="F:2-hydroxychromene-2-carboxylate isomerase activity"/>
    <property type="evidence" value="ECO:0007669"/>
    <property type="project" value="UniProtKB-UniRule"/>
</dbReference>
<dbReference type="Pfam" id="PF01323">
    <property type="entry name" value="DSBA"/>
    <property type="match status" value="1"/>
</dbReference>
<dbReference type="InterPro" id="IPR036249">
    <property type="entry name" value="Thioredoxin-like_sf"/>
</dbReference>
<comment type="catalytic activity">
    <reaction evidence="1">
        <text>2-hydroxychromene-2-carboxylate = (3E)-4-(2-hydroxyphenyl)-2-oxobut-3-enoate</text>
        <dbReference type="Rhea" id="RHEA:27401"/>
        <dbReference type="ChEBI" id="CHEBI:59350"/>
        <dbReference type="ChEBI" id="CHEBI:59353"/>
        <dbReference type="EC" id="5.99.1.4"/>
    </reaction>
</comment>
<proteinExistence type="inferred from homology"/>
<evidence type="ECO:0000313" key="5">
    <source>
        <dbReference type="Proteomes" id="UP000639274"/>
    </source>
</evidence>
<evidence type="ECO:0000256" key="2">
    <source>
        <dbReference type="PIRSR" id="PIRSR006386-1"/>
    </source>
</evidence>
<evidence type="ECO:0000259" key="3">
    <source>
        <dbReference type="Pfam" id="PF01323"/>
    </source>
</evidence>
<dbReference type="PIRSF" id="PIRSF006386">
    <property type="entry name" value="HCCAis_GSTk"/>
    <property type="match status" value="1"/>
</dbReference>
<sequence length="207" mass="22381">MNALRWYFDFISPFAYLHWQKLRALEGTLDIEPVPVVFGAVLAAHAHKGPAEIPGKREFTYRHVLWQAQRQGVTLHFPPAHPFNPLAALRLCVAAGSRPEAVTAIFDWIWGQGRAGDDAQALAPVADALGVGAAALASPQVKDALRANTDAALAAGVFGVPTLAVAGELFWGNDAHEFALAVLAQPELLQTPEMQRVSRLPQAVRRI</sequence>
<dbReference type="AlphaFoldDB" id="A0A975AT62"/>
<dbReference type="CDD" id="cd03022">
    <property type="entry name" value="DsbA_HCCA_Iso"/>
    <property type="match status" value="1"/>
</dbReference>
<dbReference type="GO" id="GO:0004602">
    <property type="term" value="F:glutathione peroxidase activity"/>
    <property type="evidence" value="ECO:0007669"/>
    <property type="project" value="TreeGrafter"/>
</dbReference>
<dbReference type="KEGG" id="lsf:I8J32_003315"/>
<evidence type="ECO:0000313" key="4">
    <source>
        <dbReference type="EMBL" id="QSX78968.1"/>
    </source>
</evidence>
<dbReference type="EMBL" id="CP071518">
    <property type="protein sequence ID" value="QSX78968.1"/>
    <property type="molecule type" value="Genomic_DNA"/>
</dbReference>
<protein>
    <recommendedName>
        <fullName evidence="1">2-hydroxychromene-2-carboxylate isomerase</fullName>
        <ecNumber evidence="1">5.99.1.4</ecNumber>
    </recommendedName>
</protein>
<dbReference type="InterPro" id="IPR044087">
    <property type="entry name" value="NahD-like"/>
</dbReference>
<dbReference type="Gene3D" id="3.40.30.10">
    <property type="entry name" value="Glutaredoxin"/>
    <property type="match status" value="1"/>
</dbReference>
<dbReference type="InterPro" id="IPR001853">
    <property type="entry name" value="DSBA-like_thioredoxin_dom"/>
</dbReference>
<feature type="active site" description="Nucleophile" evidence="2">
    <location>
        <position position="12"/>
    </location>
</feature>
<dbReference type="GO" id="GO:0006749">
    <property type="term" value="P:glutathione metabolic process"/>
    <property type="evidence" value="ECO:0007669"/>
    <property type="project" value="TreeGrafter"/>
</dbReference>
<keyword evidence="1 4" id="KW-0413">Isomerase</keyword>
<dbReference type="GO" id="GO:0004364">
    <property type="term" value="F:glutathione transferase activity"/>
    <property type="evidence" value="ECO:0007669"/>
    <property type="project" value="TreeGrafter"/>
</dbReference>
<comment type="similarity">
    <text evidence="1">Belongs to the GST superfamily. NadH family.</text>
</comment>
<dbReference type="PANTHER" id="PTHR42943:SF2">
    <property type="entry name" value="GLUTATHIONE S-TRANSFERASE KAPPA 1"/>
    <property type="match status" value="1"/>
</dbReference>
<dbReference type="RefSeq" id="WP_200615192.1">
    <property type="nucleotide sequence ID" value="NZ_CP071518.1"/>
</dbReference>
<dbReference type="Proteomes" id="UP000639274">
    <property type="component" value="Chromosome"/>
</dbReference>
<dbReference type="InterPro" id="IPR014440">
    <property type="entry name" value="HCCAis_GSTk"/>
</dbReference>
<dbReference type="EC" id="5.99.1.4" evidence="1"/>
<feature type="domain" description="DSBA-like thioredoxin" evidence="3">
    <location>
        <begin position="5"/>
        <end position="179"/>
    </location>
</feature>